<name>A0A2S4PMI8_9PEZI</name>
<dbReference type="Gene3D" id="3.30.420.10">
    <property type="entry name" value="Ribonuclease H-like superfamily/Ribonuclease H"/>
    <property type="match status" value="1"/>
</dbReference>
<accession>A0A2S4PMI8</accession>
<dbReference type="PANTHER" id="PTHR33481:SF1">
    <property type="entry name" value="ENDONUCLEASE_EXONUCLEASE_PHOSPHATASE DOMAIN-CONTAINING PROTEIN-RELATED"/>
    <property type="match status" value="1"/>
</dbReference>
<evidence type="ECO:0000313" key="2">
    <source>
        <dbReference type="EMBL" id="POS83234.1"/>
    </source>
</evidence>
<dbReference type="SUPFAM" id="SSF53098">
    <property type="entry name" value="Ribonuclease H-like"/>
    <property type="match status" value="1"/>
</dbReference>
<dbReference type="InterPro" id="IPR043502">
    <property type="entry name" value="DNA/RNA_pol_sf"/>
</dbReference>
<dbReference type="STRING" id="225359.A0A2S4PMI8"/>
<comment type="caution">
    <text evidence="2">The sequence shown here is derived from an EMBL/GenBank/DDBJ whole genome shotgun (WGS) entry which is preliminary data.</text>
</comment>
<dbReference type="OrthoDB" id="250675at2759"/>
<dbReference type="Gene3D" id="3.60.10.10">
    <property type="entry name" value="Endonuclease/exonuclease/phosphatase"/>
    <property type="match status" value="1"/>
</dbReference>
<organism evidence="2 3">
    <name type="scientific">Erysiphe pulchra</name>
    <dbReference type="NCBI Taxonomy" id="225359"/>
    <lineage>
        <taxon>Eukaryota</taxon>
        <taxon>Fungi</taxon>
        <taxon>Dikarya</taxon>
        <taxon>Ascomycota</taxon>
        <taxon>Pezizomycotina</taxon>
        <taxon>Leotiomycetes</taxon>
        <taxon>Erysiphales</taxon>
        <taxon>Erysiphaceae</taxon>
        <taxon>Erysiphe</taxon>
    </lineage>
</organism>
<dbReference type="Proteomes" id="UP000237438">
    <property type="component" value="Unassembled WGS sequence"/>
</dbReference>
<proteinExistence type="predicted"/>
<dbReference type="SUPFAM" id="SSF56219">
    <property type="entry name" value="DNase I-like"/>
    <property type="match status" value="1"/>
</dbReference>
<reference evidence="2 3" key="1">
    <citation type="submission" date="2017-10" db="EMBL/GenBank/DDBJ databases">
        <title>Development of genomic resources for the powdery mildew, Erysiphe pulchra.</title>
        <authorList>
            <person name="Wadl P.A."/>
            <person name="Mack B.M."/>
            <person name="Moore G."/>
            <person name="Beltz S.B."/>
        </authorList>
    </citation>
    <scope>NUCLEOTIDE SEQUENCE [LARGE SCALE GENOMIC DNA]</scope>
    <source>
        <strain evidence="2">Cflorida</strain>
    </source>
</reference>
<gene>
    <name evidence="2" type="ORF">EPUL_004373</name>
</gene>
<feature type="domain" description="Reverse transcriptase" evidence="1">
    <location>
        <begin position="499"/>
        <end position="734"/>
    </location>
</feature>
<sequence length="976" mass="110132">MEIVRPHVPHMSALQDASIAEDLIKQTTQIFTKLNSRQIRAARTAEVIAWAQAHAKLQPKDTLSQPEIFLKPKRQEQKTWRLLMRRGLRHRNSEGLRFLQVNVGRGGSTHDIALKLASDSKADFVAIQEPWFNNDMNCPLTKSTLVASYVRKTSHIRAIQTTAGQSREFFSLHLQFTDRWTLDVWNVYNAPSGSQDAGQGLRTFLQSSPPSKILIMGDFSCSNASWHPSVDRGVLDLAWSNVPRMETNIAPHLHTTSDHDTLPTYLLRHETRETLFQRRLKYDECDTKLLLHFLGQTSDTTSPDPEENARSLVRDLSTVVYAATLELKTRSIGTPRWTEECRIAAKTYKMARRTGPEFEEQKALRKTVRIAKTALWRSKADNAKDQKFVYKIVKWHKAAPSYSSSPLRGPNGEVCNGKDKAALVKSTLLDRQLDAEDFPPDVPTAPKRIVDCPNITDYEIFKTGCVAKSISPGGDKVPAKIIRACWPVIKDRVCSLFRQCVQIGIYPKIFKKAKIIMIPKNGQRDRTLPKSLRPIALLSCLAVKNKILGRNQCSAVPKRCATDLITTLTTDIQIAWENNQVAAIATLDVRGAFDGVLQNRLTFRLRTQGWPEIFVRWVDSFMSNRSATITIDDYIFEEFNLKCGLPQGSPASQILFFLYMEPLFKSASGISLGYADDMCLLMRARNISDCGQILLQRRSDKVLSHANDLGISFKNEKTELQYFNRNTRWLGINFDRKSTCCTHINHASTEALSALSYVRQLSSTIRGLSPLLARQAVQSTTLTALFYEVETWTTSKNHRFMHPLRKRWDTSHITWLRKRIRVSLSSFPINAPWDLKSPDSSKFEDWGRGVYAIYRGNNLLSTGSVPFGSSAEVNDAEIAAAVIGTQAAISTAEAALSENIYICLDNETAVIILAEGHINSSSYVYLTLFSDLKEKWYTRSWGTYWPPTVGNINFRWCLGHSGIEGNEKADTLAKEA</sequence>
<evidence type="ECO:0000259" key="1">
    <source>
        <dbReference type="PROSITE" id="PS50878"/>
    </source>
</evidence>
<dbReference type="InterPro" id="IPR012337">
    <property type="entry name" value="RNaseH-like_sf"/>
</dbReference>
<dbReference type="PANTHER" id="PTHR33481">
    <property type="entry name" value="REVERSE TRANSCRIPTASE"/>
    <property type="match status" value="1"/>
</dbReference>
<evidence type="ECO:0000313" key="3">
    <source>
        <dbReference type="Proteomes" id="UP000237438"/>
    </source>
</evidence>
<dbReference type="SUPFAM" id="SSF56672">
    <property type="entry name" value="DNA/RNA polymerases"/>
    <property type="match status" value="1"/>
</dbReference>
<dbReference type="PROSITE" id="PS50878">
    <property type="entry name" value="RT_POL"/>
    <property type="match status" value="1"/>
</dbReference>
<dbReference type="Pfam" id="PF00078">
    <property type="entry name" value="RVT_1"/>
    <property type="match status" value="1"/>
</dbReference>
<dbReference type="InterPro" id="IPR036691">
    <property type="entry name" value="Endo/exonu/phosph_ase_sf"/>
</dbReference>
<protein>
    <recommendedName>
        <fullName evidence="1">Reverse transcriptase domain-containing protein</fullName>
    </recommendedName>
</protein>
<dbReference type="GO" id="GO:0003676">
    <property type="term" value="F:nucleic acid binding"/>
    <property type="evidence" value="ECO:0007669"/>
    <property type="project" value="InterPro"/>
</dbReference>
<dbReference type="InterPro" id="IPR036397">
    <property type="entry name" value="RNaseH_sf"/>
</dbReference>
<feature type="non-terminal residue" evidence="2">
    <location>
        <position position="976"/>
    </location>
</feature>
<dbReference type="CDD" id="cd09276">
    <property type="entry name" value="Rnase_HI_RT_non_LTR"/>
    <property type="match status" value="1"/>
</dbReference>
<dbReference type="AlphaFoldDB" id="A0A2S4PMI8"/>
<keyword evidence="3" id="KW-1185">Reference proteome</keyword>
<dbReference type="EMBL" id="PEDP01001776">
    <property type="protein sequence ID" value="POS83234.1"/>
    <property type="molecule type" value="Genomic_DNA"/>
</dbReference>
<dbReference type="InterPro" id="IPR000477">
    <property type="entry name" value="RT_dom"/>
</dbReference>